<dbReference type="Gene3D" id="3.40.50.10610">
    <property type="entry name" value="ABC-type transport auxiliary lipoprotein component"/>
    <property type="match status" value="1"/>
</dbReference>
<dbReference type="SUPFAM" id="SSF48452">
    <property type="entry name" value="TPR-like"/>
    <property type="match status" value="1"/>
</dbReference>
<dbReference type="Proteomes" id="UP001429354">
    <property type="component" value="Unassembled WGS sequence"/>
</dbReference>
<dbReference type="Gene3D" id="3.30.70.1230">
    <property type="entry name" value="Nucleotide cyclase"/>
    <property type="match status" value="1"/>
</dbReference>
<comment type="caution">
    <text evidence="1">The sequence shown here is derived from an EMBL/GenBank/DDBJ whole genome shotgun (WGS) entry which is preliminary data.</text>
</comment>
<dbReference type="CDD" id="cd07302">
    <property type="entry name" value="CHD"/>
    <property type="match status" value="1"/>
</dbReference>
<dbReference type="InterPro" id="IPR050697">
    <property type="entry name" value="Adenylyl/Guanylyl_Cyclase_3/4"/>
</dbReference>
<dbReference type="InterPro" id="IPR001054">
    <property type="entry name" value="A/G_cyclase"/>
</dbReference>
<organism evidence="1 2">
    <name type="scientific">Pseudoxanthomonas gei</name>
    <dbReference type="NCBI Taxonomy" id="1383030"/>
    <lineage>
        <taxon>Bacteria</taxon>
        <taxon>Pseudomonadati</taxon>
        <taxon>Pseudomonadota</taxon>
        <taxon>Gammaproteobacteria</taxon>
        <taxon>Lysobacterales</taxon>
        <taxon>Lysobacteraceae</taxon>
        <taxon>Pseudoxanthomonas</taxon>
    </lineage>
</organism>
<dbReference type="NCBIfam" id="TIGR04510">
    <property type="entry name" value="mod_pep_cyc"/>
    <property type="match status" value="1"/>
</dbReference>
<proteinExistence type="predicted"/>
<dbReference type="SUPFAM" id="SSF55073">
    <property type="entry name" value="Nucleotide cyclase"/>
    <property type="match status" value="1"/>
</dbReference>
<dbReference type="Gene3D" id="1.25.40.10">
    <property type="entry name" value="Tetratricopeptide repeat domain"/>
    <property type="match status" value="2"/>
</dbReference>
<keyword evidence="2" id="KW-1185">Reference proteome</keyword>
<sequence>MNDMARTSSDGPQLRTLLLTDLVDSTGLVERLGDTPASELFREHDRLVLKLQQAWRGRLIDRSDGLLLLFERPIDGLGFALDYTRGLHDIGKARGLELQARAGLHVGEVLTWKNSDAAVQVGAKPLEVEGLAKPMAARLMTLARPGQILLSAVAESLTHRAARELGERGRNLLWKSYGRWRFKGVPQPQEIYEVGEVGLAPLRAPPNIPKAWRDTPLWRRPAALAAELVLVVGLGVGAWFLTKPQPAIAFAERDWVVVGDLRNLTGEKVLDDSLSQAFRISLEQSRYVNVLSDMKSRDTLARMQRKPGTLIDRAVASEIALRDGVRAVILPTVSEVGGRVRFSAEVIDPHTQTTVYAESADGLGVGSTLGSIDKVTAMLRGKLGEALASVEKNSAPLPQVTSANLDALRSFALGQKSFARSEYAQAGGYYRHAVALDPGFALAEIALLRVENANNNESAGISHLHRAQALRSRLTARDQLYVDAWTARIDAPAEELGKWEQMANLYPDDFPAAMNVGYIMIERNRYADGLVAVQRANSTKNPAYAQTQRLLGDFLLANERYAESERAQTIALAQGVKAAAIRKVMIYAAQGRFTEAEKAWQRVRVARDTGVRFDRVSLYLDQGDWQAAIREAKLLSTYPQPGTVAARSALYPLAVSEWFGGNRQQALQTLDELFKSALASVEAPRSNSDAVADAYVAISGALLAQRMGDRARSRRVLQALDKQPGLRKVAPVSELLEVLRAGEALLDKKPDLAIAQLKELLAGNPPYQARALLLSAYLAAGKVDEASTQADWLGSHRGRAYVEQGCGWCQQPLNVVDTTLGKLSVAELLARQGRAGEAREQLQAFDRRWPLATLPDHLRVRRTAVDAFN</sequence>
<dbReference type="InterPro" id="IPR030966">
    <property type="entry name" value="Mod_pep_cyc"/>
</dbReference>
<evidence type="ECO:0000313" key="1">
    <source>
        <dbReference type="EMBL" id="NDK39754.1"/>
    </source>
</evidence>
<accession>A0ABX0ADT1</accession>
<dbReference type="PANTHER" id="PTHR43081:SF1">
    <property type="entry name" value="ADENYLATE CYCLASE, TERMINAL-DIFFERENTIATION SPECIFIC"/>
    <property type="match status" value="1"/>
</dbReference>
<dbReference type="PANTHER" id="PTHR43081">
    <property type="entry name" value="ADENYLATE CYCLASE, TERMINAL-DIFFERENTIATION SPECIFIC-RELATED"/>
    <property type="match status" value="1"/>
</dbReference>
<gene>
    <name evidence="1" type="ORF">DT603_12965</name>
</gene>
<dbReference type="InterPro" id="IPR011990">
    <property type="entry name" value="TPR-like_helical_dom_sf"/>
</dbReference>
<dbReference type="InterPro" id="IPR029787">
    <property type="entry name" value="Nucleotide_cyclase"/>
</dbReference>
<dbReference type="EMBL" id="QOVG01000009">
    <property type="protein sequence ID" value="NDK39754.1"/>
    <property type="molecule type" value="Genomic_DNA"/>
</dbReference>
<dbReference type="RefSeq" id="WP_162350391.1">
    <property type="nucleotide sequence ID" value="NZ_QOVG01000009.1"/>
</dbReference>
<protein>
    <submittedName>
        <fullName evidence="1">Peptide modification system cyclase</fullName>
    </submittedName>
</protein>
<name>A0ABX0ADT1_9GAMM</name>
<reference evidence="1 2" key="1">
    <citation type="submission" date="2018-07" db="EMBL/GenBank/DDBJ databases">
        <title>Whole genome Sequencing of Pseudoxanthomonas gei KCTC 32298 (T).</title>
        <authorList>
            <person name="Kumar S."/>
            <person name="Bansal K."/>
            <person name="Kaur A."/>
            <person name="Patil P."/>
            <person name="Sharma S."/>
            <person name="Patil P.B."/>
        </authorList>
    </citation>
    <scope>NUCLEOTIDE SEQUENCE [LARGE SCALE GENOMIC DNA]</scope>
    <source>
        <strain evidence="1 2">KCTC 32298</strain>
    </source>
</reference>
<evidence type="ECO:0000313" key="2">
    <source>
        <dbReference type="Proteomes" id="UP001429354"/>
    </source>
</evidence>